<sequence length="169" mass="19601">MITEIMHIDNTFDDLSVTDRKKQHQLVLSEKVDAYFAWAKQKYSQVTHNSTIGKALAYSINQEEYLRVFLSDGHVPMDNNYAEQAIRPFTIGRKNFVMIESSNGAKASAILYSLIETAKANMINTFEYFNLLLTEIPQHMDDKDLRFIDDLLPWSPRVQKECPSRYKKS</sequence>
<comment type="caution">
    <text evidence="3">The sequence shown here is derived from an EMBL/GenBank/DDBJ whole genome shotgun (WGS) entry which is preliminary data.</text>
</comment>
<name>A0A414W1Q5_9FIRM</name>
<dbReference type="Pfam" id="PF03050">
    <property type="entry name" value="DDE_Tnp_IS66"/>
    <property type="match status" value="1"/>
</dbReference>
<dbReference type="InterPro" id="IPR004291">
    <property type="entry name" value="Transposase_IS66_central"/>
</dbReference>
<gene>
    <name evidence="3" type="ORF">DW222_09510</name>
</gene>
<evidence type="ECO:0000313" key="4">
    <source>
        <dbReference type="Proteomes" id="UP000284024"/>
    </source>
</evidence>
<feature type="domain" description="Transposase IS66 central" evidence="1">
    <location>
        <begin position="2"/>
        <end position="106"/>
    </location>
</feature>
<dbReference type="Pfam" id="PF13817">
    <property type="entry name" value="DDE_Tnp_IS66_C"/>
    <property type="match status" value="1"/>
</dbReference>
<dbReference type="PANTHER" id="PTHR33678">
    <property type="entry name" value="BLL1576 PROTEIN"/>
    <property type="match status" value="1"/>
</dbReference>
<reference evidence="3 4" key="1">
    <citation type="submission" date="2018-08" db="EMBL/GenBank/DDBJ databases">
        <title>A genome reference for cultivated species of the human gut microbiota.</title>
        <authorList>
            <person name="Zou Y."/>
            <person name="Xue W."/>
            <person name="Luo G."/>
        </authorList>
    </citation>
    <scope>NUCLEOTIDE SEQUENCE [LARGE SCALE GENOMIC DNA]</scope>
    <source>
        <strain evidence="3 4">AM18-2AC</strain>
    </source>
</reference>
<dbReference type="AlphaFoldDB" id="A0A414W1Q5"/>
<dbReference type="EMBL" id="QRJH01000004">
    <property type="protein sequence ID" value="RHH18558.1"/>
    <property type="molecule type" value="Genomic_DNA"/>
</dbReference>
<evidence type="ECO:0000259" key="1">
    <source>
        <dbReference type="Pfam" id="PF03050"/>
    </source>
</evidence>
<feature type="domain" description="Transposase IS66 C-terminal" evidence="2">
    <location>
        <begin position="113"/>
        <end position="154"/>
    </location>
</feature>
<dbReference type="InterPro" id="IPR052344">
    <property type="entry name" value="Transposase-related"/>
</dbReference>
<organism evidence="3 4">
    <name type="scientific">Blautia obeum</name>
    <dbReference type="NCBI Taxonomy" id="40520"/>
    <lineage>
        <taxon>Bacteria</taxon>
        <taxon>Bacillati</taxon>
        <taxon>Bacillota</taxon>
        <taxon>Clostridia</taxon>
        <taxon>Lachnospirales</taxon>
        <taxon>Lachnospiraceae</taxon>
        <taxon>Blautia</taxon>
    </lineage>
</organism>
<accession>A0A414W1Q5</accession>
<protein>
    <submittedName>
        <fullName evidence="3">Uncharacterized protein</fullName>
    </submittedName>
</protein>
<evidence type="ECO:0000259" key="2">
    <source>
        <dbReference type="Pfam" id="PF13817"/>
    </source>
</evidence>
<dbReference type="Proteomes" id="UP000284024">
    <property type="component" value="Unassembled WGS sequence"/>
</dbReference>
<proteinExistence type="predicted"/>
<evidence type="ECO:0000313" key="3">
    <source>
        <dbReference type="EMBL" id="RHH18558.1"/>
    </source>
</evidence>
<dbReference type="InterPro" id="IPR039552">
    <property type="entry name" value="IS66_C"/>
</dbReference>